<evidence type="ECO:0000256" key="1">
    <source>
        <dbReference type="ARBA" id="ARBA00009753"/>
    </source>
</evidence>
<evidence type="ECO:0000256" key="7">
    <source>
        <dbReference type="SAM" id="MobiDB-lite"/>
    </source>
</evidence>
<feature type="binding site" evidence="5">
    <location>
        <position position="52"/>
    </location>
    <ligand>
        <name>Ca(2+)</name>
        <dbReference type="ChEBI" id="CHEBI:29108"/>
        <label>1</label>
    </ligand>
</feature>
<dbReference type="KEGG" id="tsr:106542243"/>
<dbReference type="PROSITE" id="PS00018">
    <property type="entry name" value="EF_HAND_1"/>
    <property type="match status" value="2"/>
</dbReference>
<feature type="domain" description="EF-hand" evidence="8">
    <location>
        <begin position="39"/>
        <end position="74"/>
    </location>
</feature>
<comment type="similarity">
    <text evidence="1 6">Belongs to the parvalbumin family.</text>
</comment>
<keyword evidence="9" id="KW-1185">Reference proteome</keyword>
<accession>A0A6I9XCR3</accession>
<evidence type="ECO:0000256" key="5">
    <source>
        <dbReference type="PIRSR" id="PIRSR608080-1"/>
    </source>
</evidence>
<dbReference type="GeneID" id="106542243"/>
<dbReference type="GO" id="GO:0005737">
    <property type="term" value="C:cytoplasm"/>
    <property type="evidence" value="ECO:0007669"/>
    <property type="project" value="TreeGrafter"/>
</dbReference>
<dbReference type="OrthoDB" id="26525at2759"/>
<comment type="function">
    <text evidence="6">In muscle, parvalbumin is thought to be involved in relaxation after contraction. It binds two calcium ions.</text>
</comment>
<dbReference type="SMART" id="SM00054">
    <property type="entry name" value="EFh"/>
    <property type="match status" value="2"/>
</dbReference>
<dbReference type="AlphaFoldDB" id="A0A6I9XCR3"/>
<evidence type="ECO:0000256" key="3">
    <source>
        <dbReference type="ARBA" id="ARBA00022737"/>
    </source>
</evidence>
<feature type="binding site" evidence="5">
    <location>
        <position position="97"/>
    </location>
    <ligand>
        <name>Ca(2+)</name>
        <dbReference type="ChEBI" id="CHEBI:29108"/>
        <label>2</label>
    </ligand>
</feature>
<gene>
    <name evidence="10" type="primary">LOC106542243</name>
</gene>
<organism evidence="9 10">
    <name type="scientific">Thamnophis sirtalis</name>
    <dbReference type="NCBI Taxonomy" id="35019"/>
    <lineage>
        <taxon>Eukaryota</taxon>
        <taxon>Metazoa</taxon>
        <taxon>Chordata</taxon>
        <taxon>Craniata</taxon>
        <taxon>Vertebrata</taxon>
        <taxon>Euteleostomi</taxon>
        <taxon>Lepidosauria</taxon>
        <taxon>Squamata</taxon>
        <taxon>Bifurcata</taxon>
        <taxon>Unidentata</taxon>
        <taxon>Episquamata</taxon>
        <taxon>Toxicofera</taxon>
        <taxon>Serpentes</taxon>
        <taxon>Colubroidea</taxon>
        <taxon>Colubridae</taxon>
        <taxon>Natricinae</taxon>
        <taxon>Thamnophis</taxon>
    </lineage>
</organism>
<dbReference type="GO" id="GO:0005509">
    <property type="term" value="F:calcium ion binding"/>
    <property type="evidence" value="ECO:0007669"/>
    <property type="project" value="UniProtKB-UniRule"/>
</dbReference>
<feature type="domain" description="EF-hand" evidence="8">
    <location>
        <begin position="78"/>
        <end position="109"/>
    </location>
</feature>
<feature type="binding site" evidence="5">
    <location>
        <position position="102"/>
    </location>
    <ligand>
        <name>Ca(2+)</name>
        <dbReference type="ChEBI" id="CHEBI:29108"/>
        <label>2</label>
    </ligand>
</feature>
<feature type="binding site" evidence="5">
    <location>
        <position position="95"/>
    </location>
    <ligand>
        <name>Ca(2+)</name>
        <dbReference type="ChEBI" id="CHEBI:29108"/>
        <label>2</label>
    </ligand>
</feature>
<evidence type="ECO:0000313" key="10">
    <source>
        <dbReference type="RefSeq" id="XP_013913384.1"/>
    </source>
</evidence>
<feature type="compositionally biased region" description="Basic and acidic residues" evidence="7">
    <location>
        <begin position="90"/>
        <end position="100"/>
    </location>
</feature>
<keyword evidence="2 5" id="KW-0479">Metal-binding</keyword>
<name>A0A6I9XCR3_9SAUR</name>
<dbReference type="PROSITE" id="PS50222">
    <property type="entry name" value="EF_HAND_2"/>
    <property type="match status" value="2"/>
</dbReference>
<protein>
    <recommendedName>
        <fullName evidence="6">Parvalbumin</fullName>
    </recommendedName>
</protein>
<dbReference type="SUPFAM" id="SSF47473">
    <property type="entry name" value="EF-hand"/>
    <property type="match status" value="1"/>
</dbReference>
<dbReference type="Proteomes" id="UP000504617">
    <property type="component" value="Unplaced"/>
</dbReference>
<proteinExistence type="inferred from homology"/>
<evidence type="ECO:0000256" key="2">
    <source>
        <dbReference type="ARBA" id="ARBA00022723"/>
    </source>
</evidence>
<evidence type="ECO:0000259" key="8">
    <source>
        <dbReference type="PROSITE" id="PS50222"/>
    </source>
</evidence>
<feature type="binding site" evidence="5">
    <location>
        <position position="93"/>
    </location>
    <ligand>
        <name>Ca(2+)</name>
        <dbReference type="ChEBI" id="CHEBI:29108"/>
        <label>2</label>
    </ligand>
</feature>
<feature type="binding site" evidence="5">
    <location>
        <position position="63"/>
    </location>
    <ligand>
        <name>Ca(2+)</name>
        <dbReference type="ChEBI" id="CHEBI:29108"/>
        <label>1</label>
    </ligand>
</feature>
<dbReference type="PANTHER" id="PTHR11653:SF4">
    <property type="entry name" value="ONCOMODULIN-2-RELATED"/>
    <property type="match status" value="1"/>
</dbReference>
<dbReference type="InterPro" id="IPR002048">
    <property type="entry name" value="EF_hand_dom"/>
</dbReference>
<keyword evidence="3" id="KW-0677">Repeat</keyword>
<reference evidence="10" key="1">
    <citation type="submission" date="2025-08" db="UniProtKB">
        <authorList>
            <consortium name="RefSeq"/>
        </authorList>
    </citation>
    <scope>IDENTIFICATION</scope>
</reference>
<evidence type="ECO:0000313" key="9">
    <source>
        <dbReference type="Proteomes" id="UP000504617"/>
    </source>
</evidence>
<dbReference type="Gene3D" id="1.10.238.10">
    <property type="entry name" value="EF-hand"/>
    <property type="match status" value="1"/>
</dbReference>
<dbReference type="PRINTS" id="PR01697">
    <property type="entry name" value="PARVALBUMIN"/>
</dbReference>
<evidence type="ECO:0000256" key="6">
    <source>
        <dbReference type="RuleBase" id="RU368048"/>
    </source>
</evidence>
<feature type="binding site" evidence="5">
    <location>
        <position position="91"/>
    </location>
    <ligand>
        <name>Ca(2+)</name>
        <dbReference type="ChEBI" id="CHEBI:29108"/>
        <label>2</label>
    </ligand>
</feature>
<dbReference type="PANTHER" id="PTHR11653">
    <property type="entry name" value="PARVALBUMIN ALPHA"/>
    <property type="match status" value="1"/>
</dbReference>
<sequence>MSMSDFLSPLDIAAAIQAFQAPGSFDHRKFFQLTGMSKKSVNQIKNIFKLLDDDENGVIEEDELPFFLQKFQPGARLLTATEMEKFMAAGDRDRDGKVGAEEFQEMVQS</sequence>
<dbReference type="InterPro" id="IPR018247">
    <property type="entry name" value="EF_Hand_1_Ca_BS"/>
</dbReference>
<dbReference type="InterPro" id="IPR011992">
    <property type="entry name" value="EF-hand-dom_pair"/>
</dbReference>
<dbReference type="InterPro" id="IPR008080">
    <property type="entry name" value="Parvalbumin"/>
</dbReference>
<keyword evidence="4 5" id="KW-0106">Calcium</keyword>
<dbReference type="Pfam" id="PF13499">
    <property type="entry name" value="EF-hand_7"/>
    <property type="match status" value="1"/>
</dbReference>
<dbReference type="RefSeq" id="XP_013913384.1">
    <property type="nucleotide sequence ID" value="XM_014057909.1"/>
</dbReference>
<feature type="region of interest" description="Disordered" evidence="7">
    <location>
        <begin position="90"/>
        <end position="109"/>
    </location>
</feature>
<feature type="binding site" evidence="5">
    <location>
        <position position="54"/>
    </location>
    <ligand>
        <name>Ca(2+)</name>
        <dbReference type="ChEBI" id="CHEBI:29108"/>
        <label>1</label>
    </ligand>
</feature>
<evidence type="ECO:0000256" key="4">
    <source>
        <dbReference type="ARBA" id="ARBA00022837"/>
    </source>
</evidence>